<dbReference type="GO" id="GO:0070761">
    <property type="term" value="C:pre-snoRNP complex"/>
    <property type="evidence" value="ECO:0007669"/>
    <property type="project" value="TreeGrafter"/>
</dbReference>
<comment type="function">
    <text evidence="8">Required for box C/D snoRNAs accumulation involved in snoRNA processing, snoRNA transport to the nucleolus and ribosome biogenesis.</text>
</comment>
<feature type="region of interest" description="Disordered" evidence="14">
    <location>
        <begin position="524"/>
        <end position="545"/>
    </location>
</feature>
<keyword evidence="17" id="KW-1185">Reference proteome</keyword>
<evidence type="ECO:0000256" key="8">
    <source>
        <dbReference type="ARBA" id="ARBA00049598"/>
    </source>
</evidence>
<keyword evidence="7" id="KW-0832">Ubl conjugation</keyword>
<feature type="domain" description="HIT-type" evidence="15">
    <location>
        <begin position="125"/>
        <end position="159"/>
    </location>
</feature>
<dbReference type="AlphaFoldDB" id="A0AAD5WIU6"/>
<feature type="compositionally biased region" description="Low complexity" evidence="14">
    <location>
        <begin position="535"/>
        <end position="544"/>
    </location>
</feature>
<evidence type="ECO:0000256" key="12">
    <source>
        <dbReference type="ARBA" id="ARBA00077531"/>
    </source>
</evidence>
<evidence type="ECO:0000256" key="10">
    <source>
        <dbReference type="ARBA" id="ARBA00061949"/>
    </source>
</evidence>
<comment type="subunit">
    <text evidence="10">Interacts with FBL, SNU13, NOP58, NUFIP1, RUVBL1, RUVBL2 and TAF9. Interacts (via HIT-type zinc finger) with the RUVBL1/RUVBL2 complex in the presence of ADP.</text>
</comment>
<evidence type="ECO:0000256" key="5">
    <source>
        <dbReference type="ARBA" id="ARBA00022771"/>
    </source>
</evidence>
<dbReference type="GO" id="GO:0000463">
    <property type="term" value="P:maturation of LSU-rRNA from tricistronic rRNA transcript (SSU-rRNA, 5.8S rRNA, LSU-rRNA)"/>
    <property type="evidence" value="ECO:0007669"/>
    <property type="project" value="TreeGrafter"/>
</dbReference>
<dbReference type="GO" id="GO:0005634">
    <property type="term" value="C:nucleus"/>
    <property type="evidence" value="ECO:0007669"/>
    <property type="project" value="TreeGrafter"/>
</dbReference>
<dbReference type="PROSITE" id="PS51083">
    <property type="entry name" value="ZF_HIT"/>
    <property type="match status" value="1"/>
</dbReference>
<accession>A0AAD5WIU6</accession>
<sequence>MIADVADSSSIATAEENCKPKNDSLEDEEDGEIVEDIVMTDCKTDSEGFVCQAVALRRLLSLLPLFLRCNVSIRHTTSTPLLHARVILKNHLMTILPEEILNSVAKSKVEEMMPRQPDIIDPKLCAMCQKIPHKYRCPKCDMRTCSLPCSKQHKEVKECDGVRPPYQPVSKLSQFDTSKSIQDQQFLHTVKNNISKPQVNTPVSPEQHDSLEKSLPSSACLEKAKEANCSASNGIDSVDEATEGLRYKANSAQERYLVQNALRRRIWLSFTDDKGGEDSSRHEQFSDTIFWCVDLIFTKELEDGTASEYTYRVQNIPETIRVETVLRQFLKPRQHGCILESRISTDLCLFLTWNRRDTMESILERIFLHNTRNRVIVNHPRIIITLNTEFISSHQLISELEAEEIREKQRLSRAMYRAAEAGSSGGSDRCPPRRSRGDFRGGQRYSRGAFHGNRGFKDRFNRKREYNFNDRRSNENKRGRPGTDGRRHPAHNYRSLDDEFDPFEPFEGPVRLPQSYLGVEKLTNENTQSERNSSKSDSSGQKNSAIKNMGRVHCPKRKVHFIACTGVISKERRRTKPLFSLLFQYSILSLKILSTGPLSCLLSYVPLPMFEFSVRSPFFY</sequence>
<dbReference type="CDD" id="cd23023">
    <property type="entry name" value="zf-HIT_BCD1"/>
    <property type="match status" value="1"/>
</dbReference>
<reference evidence="16" key="1">
    <citation type="submission" date="2021-06" db="EMBL/GenBank/DDBJ databases">
        <title>Parelaphostrongylus tenuis whole genome reference sequence.</title>
        <authorList>
            <person name="Garwood T.J."/>
            <person name="Larsen P.A."/>
            <person name="Fountain-Jones N.M."/>
            <person name="Garbe J.R."/>
            <person name="Macchietto M.G."/>
            <person name="Kania S.A."/>
            <person name="Gerhold R.W."/>
            <person name="Richards J.E."/>
            <person name="Wolf T.M."/>
        </authorList>
    </citation>
    <scope>NUCLEOTIDE SEQUENCE</scope>
    <source>
        <strain evidence="16">MNPRO001-30</strain>
        <tissue evidence="16">Meninges</tissue>
    </source>
</reference>
<protein>
    <recommendedName>
        <fullName evidence="11">Box C/D snoRNA protein 1</fullName>
    </recommendedName>
    <alternativeName>
        <fullName evidence="12">Zinc finger HIT domain-containing protein 6</fullName>
    </alternativeName>
</protein>
<dbReference type="InterPro" id="IPR057721">
    <property type="entry name" value="BCD1_alpha/beta"/>
</dbReference>
<keyword evidence="3" id="KW-0597">Phosphoprotein</keyword>
<gene>
    <name evidence="16" type="ORF">KIN20_034180</name>
</gene>
<evidence type="ECO:0000313" key="17">
    <source>
        <dbReference type="Proteomes" id="UP001196413"/>
    </source>
</evidence>
<dbReference type="Pfam" id="PF25790">
    <property type="entry name" value="BCD1"/>
    <property type="match status" value="1"/>
</dbReference>
<dbReference type="GO" id="GO:0008270">
    <property type="term" value="F:zinc ion binding"/>
    <property type="evidence" value="ECO:0007669"/>
    <property type="project" value="UniProtKB-UniRule"/>
</dbReference>
<evidence type="ECO:0000256" key="14">
    <source>
        <dbReference type="SAM" id="MobiDB-lite"/>
    </source>
</evidence>
<evidence type="ECO:0000259" key="15">
    <source>
        <dbReference type="PROSITE" id="PS51083"/>
    </source>
</evidence>
<evidence type="ECO:0000256" key="1">
    <source>
        <dbReference type="ARBA" id="ARBA00022499"/>
    </source>
</evidence>
<evidence type="ECO:0000256" key="4">
    <source>
        <dbReference type="ARBA" id="ARBA00022723"/>
    </source>
</evidence>
<feature type="region of interest" description="Disordered" evidence="14">
    <location>
        <begin position="416"/>
        <end position="501"/>
    </location>
</feature>
<dbReference type="FunFam" id="3.30.60.190:FF:000001">
    <property type="entry name" value="box C/D snoRNA protein 1"/>
    <property type="match status" value="1"/>
</dbReference>
<dbReference type="InterPro" id="IPR007529">
    <property type="entry name" value="Znf_HIT"/>
</dbReference>
<keyword evidence="4" id="KW-0479">Metal-binding</keyword>
<dbReference type="Pfam" id="PF04438">
    <property type="entry name" value="zf-HIT"/>
    <property type="match status" value="1"/>
</dbReference>
<feature type="compositionally biased region" description="Basic and acidic residues" evidence="14">
    <location>
        <begin position="455"/>
        <end position="487"/>
    </location>
</feature>
<keyword evidence="6" id="KW-0862">Zinc</keyword>
<organism evidence="16 17">
    <name type="scientific">Parelaphostrongylus tenuis</name>
    <name type="common">Meningeal worm</name>
    <dbReference type="NCBI Taxonomy" id="148309"/>
    <lineage>
        <taxon>Eukaryota</taxon>
        <taxon>Metazoa</taxon>
        <taxon>Ecdysozoa</taxon>
        <taxon>Nematoda</taxon>
        <taxon>Chromadorea</taxon>
        <taxon>Rhabditida</taxon>
        <taxon>Rhabditina</taxon>
        <taxon>Rhabditomorpha</taxon>
        <taxon>Strongyloidea</taxon>
        <taxon>Metastrongylidae</taxon>
        <taxon>Parelaphostrongylus</taxon>
    </lineage>
</organism>
<dbReference type="Proteomes" id="UP001196413">
    <property type="component" value="Unassembled WGS sequence"/>
</dbReference>
<name>A0AAD5WIU6_PARTN</name>
<evidence type="ECO:0000256" key="3">
    <source>
        <dbReference type="ARBA" id="ARBA00022553"/>
    </source>
</evidence>
<dbReference type="PANTHER" id="PTHR13483:SF11">
    <property type="entry name" value="ZINC FINGER HIT DOMAIN-CONTAINING PROTEIN 3"/>
    <property type="match status" value="1"/>
</dbReference>
<comment type="caution">
    <text evidence="16">The sequence shown here is derived from an EMBL/GenBank/DDBJ whole genome shotgun (WGS) entry which is preliminary data.</text>
</comment>
<dbReference type="GO" id="GO:0048254">
    <property type="term" value="P:snoRNA localization"/>
    <property type="evidence" value="ECO:0007669"/>
    <property type="project" value="TreeGrafter"/>
</dbReference>
<keyword evidence="5 13" id="KW-0863">Zinc-finger</keyword>
<keyword evidence="1" id="KW-1017">Isopeptide bond</keyword>
<evidence type="ECO:0000313" key="16">
    <source>
        <dbReference type="EMBL" id="KAJ1372109.1"/>
    </source>
</evidence>
<dbReference type="PANTHER" id="PTHR13483">
    <property type="entry name" value="BOX C_D SNORNA PROTEIN 1-RELATED"/>
    <property type="match status" value="1"/>
</dbReference>
<evidence type="ECO:0000256" key="11">
    <source>
        <dbReference type="ARBA" id="ARBA00068630"/>
    </source>
</evidence>
<feature type="region of interest" description="Disordered" evidence="14">
    <location>
        <begin position="1"/>
        <end position="30"/>
    </location>
</feature>
<dbReference type="SUPFAM" id="SSF144232">
    <property type="entry name" value="HIT/MYND zinc finger-like"/>
    <property type="match status" value="1"/>
</dbReference>
<evidence type="ECO:0000256" key="6">
    <source>
        <dbReference type="ARBA" id="ARBA00022833"/>
    </source>
</evidence>
<dbReference type="InterPro" id="IPR051639">
    <property type="entry name" value="BCD1"/>
</dbReference>
<evidence type="ECO:0000256" key="7">
    <source>
        <dbReference type="ARBA" id="ARBA00022843"/>
    </source>
</evidence>
<evidence type="ECO:0000256" key="13">
    <source>
        <dbReference type="PROSITE-ProRule" id="PRU00453"/>
    </source>
</evidence>
<proteinExistence type="inferred from homology"/>
<dbReference type="GO" id="GO:0000492">
    <property type="term" value="P:box C/D snoRNP assembly"/>
    <property type="evidence" value="ECO:0007669"/>
    <property type="project" value="TreeGrafter"/>
</dbReference>
<comment type="similarity">
    <text evidence="9">Belongs to the BCD1 family.</text>
</comment>
<evidence type="ECO:0000256" key="9">
    <source>
        <dbReference type="ARBA" id="ARBA00049654"/>
    </source>
</evidence>
<evidence type="ECO:0000256" key="2">
    <source>
        <dbReference type="ARBA" id="ARBA00022517"/>
    </source>
</evidence>
<keyword evidence="2" id="KW-0690">Ribosome biogenesis</keyword>
<dbReference type="EMBL" id="JAHQIW010007094">
    <property type="protein sequence ID" value="KAJ1372109.1"/>
    <property type="molecule type" value="Genomic_DNA"/>
</dbReference>
<dbReference type="Gene3D" id="3.30.60.190">
    <property type="match status" value="1"/>
</dbReference>